<name>A0A0C3SCV6_PHLG1</name>
<dbReference type="InterPro" id="IPR023828">
    <property type="entry name" value="Peptidase_S8_Ser-AS"/>
</dbReference>
<dbReference type="SUPFAM" id="SSF52743">
    <property type="entry name" value="Subtilisin-like"/>
    <property type="match status" value="1"/>
</dbReference>
<gene>
    <name evidence="7" type="ORF">PHLGIDRAFT_116561</name>
</gene>
<keyword evidence="2" id="KW-0645">Protease</keyword>
<keyword evidence="8" id="KW-1185">Reference proteome</keyword>
<dbReference type="GO" id="GO:0004252">
    <property type="term" value="F:serine-type endopeptidase activity"/>
    <property type="evidence" value="ECO:0007669"/>
    <property type="project" value="InterPro"/>
</dbReference>
<sequence length="168" mass="18161">MAEYYYVVFTPTCTKEAPATAKTCNDLATEWQLAVSDFVELNDNVDSTCDNLVVGQEWDANQTTPARAKGANTVSSSTIADARSSTSNYGSVLKLFAPGRQINVADYSSDVAYTVKSGTSFASPHVAGLVAYLISLYGNKTPKEMTDYLQATVIEDVLSDILELFVSR</sequence>
<dbReference type="HOGENOM" id="CLU_1587104_0_0_1"/>
<evidence type="ECO:0000313" key="8">
    <source>
        <dbReference type="Proteomes" id="UP000053257"/>
    </source>
</evidence>
<reference evidence="7 8" key="1">
    <citation type="journal article" date="2014" name="PLoS Genet.">
        <title>Analysis of the Phlebiopsis gigantea genome, transcriptome and secretome provides insight into its pioneer colonization strategies of wood.</title>
        <authorList>
            <person name="Hori C."/>
            <person name="Ishida T."/>
            <person name="Igarashi K."/>
            <person name="Samejima M."/>
            <person name="Suzuki H."/>
            <person name="Master E."/>
            <person name="Ferreira P."/>
            <person name="Ruiz-Duenas F.J."/>
            <person name="Held B."/>
            <person name="Canessa P."/>
            <person name="Larrondo L.F."/>
            <person name="Schmoll M."/>
            <person name="Druzhinina I.S."/>
            <person name="Kubicek C.P."/>
            <person name="Gaskell J.A."/>
            <person name="Kersten P."/>
            <person name="St John F."/>
            <person name="Glasner J."/>
            <person name="Sabat G."/>
            <person name="Splinter BonDurant S."/>
            <person name="Syed K."/>
            <person name="Yadav J."/>
            <person name="Mgbeahuruike A.C."/>
            <person name="Kovalchuk A."/>
            <person name="Asiegbu F.O."/>
            <person name="Lackner G."/>
            <person name="Hoffmeister D."/>
            <person name="Rencoret J."/>
            <person name="Gutierrez A."/>
            <person name="Sun H."/>
            <person name="Lindquist E."/>
            <person name="Barry K."/>
            <person name="Riley R."/>
            <person name="Grigoriev I.V."/>
            <person name="Henrissat B."/>
            <person name="Kues U."/>
            <person name="Berka R.M."/>
            <person name="Martinez A.T."/>
            <person name="Covert S.F."/>
            <person name="Blanchette R.A."/>
            <person name="Cullen D."/>
        </authorList>
    </citation>
    <scope>NUCLEOTIDE SEQUENCE [LARGE SCALE GENOMIC DNA]</scope>
    <source>
        <strain evidence="7 8">11061_1 CR5-6</strain>
    </source>
</reference>
<accession>A0A0C3SCV6</accession>
<evidence type="ECO:0000256" key="3">
    <source>
        <dbReference type="ARBA" id="ARBA00022801"/>
    </source>
</evidence>
<evidence type="ECO:0000256" key="4">
    <source>
        <dbReference type="ARBA" id="ARBA00022825"/>
    </source>
</evidence>
<dbReference type="PROSITE" id="PS00138">
    <property type="entry name" value="SUBTILASE_SER"/>
    <property type="match status" value="1"/>
</dbReference>
<dbReference type="Gene3D" id="3.40.50.200">
    <property type="entry name" value="Peptidase S8/S53 domain"/>
    <property type="match status" value="1"/>
</dbReference>
<dbReference type="PANTHER" id="PTHR43806">
    <property type="entry name" value="PEPTIDASE S8"/>
    <property type="match status" value="1"/>
</dbReference>
<proteinExistence type="inferred from homology"/>
<dbReference type="AlphaFoldDB" id="A0A0C3SCV6"/>
<evidence type="ECO:0000256" key="1">
    <source>
        <dbReference type="ARBA" id="ARBA00011073"/>
    </source>
</evidence>
<dbReference type="InterPro" id="IPR050131">
    <property type="entry name" value="Peptidase_S8_subtilisin-like"/>
</dbReference>
<dbReference type="Pfam" id="PF00082">
    <property type="entry name" value="Peptidase_S8"/>
    <property type="match status" value="1"/>
</dbReference>
<evidence type="ECO:0000259" key="6">
    <source>
        <dbReference type="Pfam" id="PF00082"/>
    </source>
</evidence>
<dbReference type="STRING" id="745531.A0A0C3SCV6"/>
<feature type="domain" description="Peptidase S8/S53" evidence="6">
    <location>
        <begin position="61"/>
        <end position="153"/>
    </location>
</feature>
<keyword evidence="4" id="KW-0720">Serine protease</keyword>
<protein>
    <recommendedName>
        <fullName evidence="6">Peptidase S8/S53 domain-containing protein</fullName>
    </recommendedName>
</protein>
<dbReference type="Proteomes" id="UP000053257">
    <property type="component" value="Unassembled WGS sequence"/>
</dbReference>
<keyword evidence="3" id="KW-0378">Hydrolase</keyword>
<evidence type="ECO:0000256" key="2">
    <source>
        <dbReference type="ARBA" id="ARBA00022670"/>
    </source>
</evidence>
<evidence type="ECO:0000313" key="7">
    <source>
        <dbReference type="EMBL" id="KIP09155.1"/>
    </source>
</evidence>
<dbReference type="EMBL" id="KN840469">
    <property type="protein sequence ID" value="KIP09155.1"/>
    <property type="molecule type" value="Genomic_DNA"/>
</dbReference>
<dbReference type="GO" id="GO:0005615">
    <property type="term" value="C:extracellular space"/>
    <property type="evidence" value="ECO:0007669"/>
    <property type="project" value="TreeGrafter"/>
</dbReference>
<organism evidence="7 8">
    <name type="scientific">Phlebiopsis gigantea (strain 11061_1 CR5-6)</name>
    <name type="common">White-rot fungus</name>
    <name type="synonym">Peniophora gigantea</name>
    <dbReference type="NCBI Taxonomy" id="745531"/>
    <lineage>
        <taxon>Eukaryota</taxon>
        <taxon>Fungi</taxon>
        <taxon>Dikarya</taxon>
        <taxon>Basidiomycota</taxon>
        <taxon>Agaricomycotina</taxon>
        <taxon>Agaricomycetes</taxon>
        <taxon>Polyporales</taxon>
        <taxon>Phanerochaetaceae</taxon>
        <taxon>Phlebiopsis</taxon>
    </lineage>
</organism>
<dbReference type="OrthoDB" id="19448at2759"/>
<dbReference type="InterPro" id="IPR036852">
    <property type="entry name" value="Peptidase_S8/S53_dom_sf"/>
</dbReference>
<dbReference type="PROSITE" id="PS51892">
    <property type="entry name" value="SUBTILASE"/>
    <property type="match status" value="1"/>
</dbReference>
<comment type="similarity">
    <text evidence="1 5">Belongs to the peptidase S8 family.</text>
</comment>
<dbReference type="InterPro" id="IPR000209">
    <property type="entry name" value="Peptidase_S8/S53_dom"/>
</dbReference>
<evidence type="ECO:0000256" key="5">
    <source>
        <dbReference type="PROSITE-ProRule" id="PRU01240"/>
    </source>
</evidence>
<comment type="caution">
    <text evidence="5">Lacks conserved residue(s) required for the propagation of feature annotation.</text>
</comment>
<dbReference type="GO" id="GO:0006508">
    <property type="term" value="P:proteolysis"/>
    <property type="evidence" value="ECO:0007669"/>
    <property type="project" value="UniProtKB-KW"/>
</dbReference>
<dbReference type="PANTHER" id="PTHR43806:SF11">
    <property type="entry name" value="CEREVISIN-RELATED"/>
    <property type="match status" value="1"/>
</dbReference>